<evidence type="ECO:0000256" key="1">
    <source>
        <dbReference type="SAM" id="MobiDB-lite"/>
    </source>
</evidence>
<dbReference type="NCBIfam" id="TIGR02907">
    <property type="entry name" value="spore_VI_D"/>
    <property type="match status" value="1"/>
</dbReference>
<sequence>MPDRQQTSLKFPLEETVWFQKGQEVDELISISLDPNISIIDEDDYVVLKGTLQLTGEFNHSFDSGVEDHFPKTGMTFIQAVDIRNDEASNFSHQFPVDITIPKKRIVNMDEMEVEIHTFDYDLEDSCKLKLYADIYVHGIYQEKTELFESIEEDVEEVPIRENTEFEEASELFQEVEEDDLVEVELLARSSKENEEQEYKDDDEEDEELFEPFSVESRVLPQEAFESGEKVHFHPSIPKIPELTLETMAQPTLDFFQYDNREESTEQYHEESPAEYYESSSESSSSMESSPEEEKAVVKKKKDKYKSMSFADFFARKEDESHTKMRVRLVQQGDSIQQLADKYDVSVQQILRANKLEASHEVYEGQVLYIPAKSHSYFKK</sequence>
<dbReference type="InterPro" id="IPR036779">
    <property type="entry name" value="LysM_dom_sf"/>
</dbReference>
<protein>
    <submittedName>
        <fullName evidence="3">Stage VI sporulation protein D</fullName>
    </submittedName>
</protein>
<dbReference type="InterPro" id="IPR018392">
    <property type="entry name" value="LysM"/>
</dbReference>
<dbReference type="PROSITE" id="PS51782">
    <property type="entry name" value="LYSM"/>
    <property type="match status" value="1"/>
</dbReference>
<dbReference type="RefSeq" id="WP_244680549.1">
    <property type="nucleotide sequence ID" value="NZ_JALIRM010000001.1"/>
</dbReference>
<dbReference type="SUPFAM" id="SSF54106">
    <property type="entry name" value="LysM domain"/>
    <property type="match status" value="1"/>
</dbReference>
<evidence type="ECO:0000313" key="4">
    <source>
        <dbReference type="Proteomes" id="UP001232343"/>
    </source>
</evidence>
<dbReference type="InterPro" id="IPR048862">
    <property type="entry name" value="SPOCS_spoVID_N"/>
</dbReference>
<gene>
    <name evidence="3" type="ORF">J2S14_001179</name>
</gene>
<feature type="compositionally biased region" description="Basic and acidic residues" evidence="1">
    <location>
        <begin position="263"/>
        <end position="272"/>
    </location>
</feature>
<evidence type="ECO:0000313" key="3">
    <source>
        <dbReference type="EMBL" id="MDQ0342386.1"/>
    </source>
</evidence>
<reference evidence="3 4" key="1">
    <citation type="submission" date="2023-07" db="EMBL/GenBank/DDBJ databases">
        <title>Genomic Encyclopedia of Type Strains, Phase IV (KMG-IV): sequencing the most valuable type-strain genomes for metagenomic binning, comparative biology and taxonomic classification.</title>
        <authorList>
            <person name="Goeker M."/>
        </authorList>
    </citation>
    <scope>NUCLEOTIDE SEQUENCE [LARGE SCALE GENOMIC DNA]</scope>
    <source>
        <strain evidence="3 4">DSM 27848</strain>
    </source>
</reference>
<dbReference type="Pfam" id="PF20918">
    <property type="entry name" value="SPOCS_spoVID-N"/>
    <property type="match status" value="1"/>
</dbReference>
<dbReference type="InterPro" id="IPR014256">
    <property type="entry name" value="Spore_VI_D"/>
</dbReference>
<accession>A0ABU0D1W4</accession>
<dbReference type="Proteomes" id="UP001232343">
    <property type="component" value="Unassembled WGS sequence"/>
</dbReference>
<evidence type="ECO:0000259" key="2">
    <source>
        <dbReference type="PROSITE" id="PS51782"/>
    </source>
</evidence>
<dbReference type="Pfam" id="PF01476">
    <property type="entry name" value="LysM"/>
    <property type="match status" value="1"/>
</dbReference>
<keyword evidence="4" id="KW-1185">Reference proteome</keyword>
<dbReference type="EMBL" id="JAUSUO010000001">
    <property type="protein sequence ID" value="MDQ0342386.1"/>
    <property type="molecule type" value="Genomic_DNA"/>
</dbReference>
<feature type="region of interest" description="Disordered" evidence="1">
    <location>
        <begin position="263"/>
        <end position="303"/>
    </location>
</feature>
<dbReference type="SMART" id="SM00257">
    <property type="entry name" value="LysM"/>
    <property type="match status" value="1"/>
</dbReference>
<proteinExistence type="predicted"/>
<organism evidence="3 4">
    <name type="scientific">Lederbergia wuyishanensis</name>
    <dbReference type="NCBI Taxonomy" id="1347903"/>
    <lineage>
        <taxon>Bacteria</taxon>
        <taxon>Bacillati</taxon>
        <taxon>Bacillota</taxon>
        <taxon>Bacilli</taxon>
        <taxon>Bacillales</taxon>
        <taxon>Bacillaceae</taxon>
        <taxon>Lederbergia</taxon>
    </lineage>
</organism>
<feature type="region of interest" description="Disordered" evidence="1">
    <location>
        <begin position="188"/>
        <end position="213"/>
    </location>
</feature>
<name>A0ABU0D1W4_9BACI</name>
<dbReference type="Gene3D" id="3.10.350.10">
    <property type="entry name" value="LysM domain"/>
    <property type="match status" value="1"/>
</dbReference>
<feature type="compositionally biased region" description="Acidic residues" evidence="1">
    <location>
        <begin position="195"/>
        <end position="210"/>
    </location>
</feature>
<dbReference type="CDD" id="cd00118">
    <property type="entry name" value="LysM"/>
    <property type="match status" value="1"/>
</dbReference>
<feature type="compositionally biased region" description="Low complexity" evidence="1">
    <location>
        <begin position="274"/>
        <end position="289"/>
    </location>
</feature>
<feature type="domain" description="LysM" evidence="2">
    <location>
        <begin position="326"/>
        <end position="370"/>
    </location>
</feature>
<comment type="caution">
    <text evidence="3">The sequence shown here is derived from an EMBL/GenBank/DDBJ whole genome shotgun (WGS) entry which is preliminary data.</text>
</comment>